<feature type="domain" description="Major facilitator superfamily (MFS) profile" evidence="7">
    <location>
        <begin position="46"/>
        <end position="455"/>
    </location>
</feature>
<evidence type="ECO:0000259" key="7">
    <source>
        <dbReference type="PROSITE" id="PS50850"/>
    </source>
</evidence>
<dbReference type="Proteomes" id="UP000184330">
    <property type="component" value="Unassembled WGS sequence"/>
</dbReference>
<feature type="transmembrane region" description="Helical" evidence="6">
    <location>
        <begin position="81"/>
        <end position="99"/>
    </location>
</feature>
<evidence type="ECO:0000313" key="9">
    <source>
        <dbReference type="Proteomes" id="UP000184330"/>
    </source>
</evidence>
<name>A0A1L7XY98_9HELO</name>
<evidence type="ECO:0000256" key="5">
    <source>
        <dbReference type="ARBA" id="ARBA00023136"/>
    </source>
</evidence>
<feature type="transmembrane region" description="Helical" evidence="6">
    <location>
        <begin position="432"/>
        <end position="451"/>
    </location>
</feature>
<feature type="transmembrane region" description="Helical" evidence="6">
    <location>
        <begin position="307"/>
        <end position="327"/>
    </location>
</feature>
<dbReference type="InterPro" id="IPR036259">
    <property type="entry name" value="MFS_trans_sf"/>
</dbReference>
<dbReference type="GO" id="GO:0022857">
    <property type="term" value="F:transmembrane transporter activity"/>
    <property type="evidence" value="ECO:0007669"/>
    <property type="project" value="InterPro"/>
</dbReference>
<keyword evidence="5 6" id="KW-0472">Membrane</keyword>
<gene>
    <name evidence="8" type="ORF">PAC_19898</name>
</gene>
<feature type="transmembrane region" description="Helical" evidence="6">
    <location>
        <begin position="368"/>
        <end position="389"/>
    </location>
</feature>
<keyword evidence="3 6" id="KW-0812">Transmembrane</keyword>
<dbReference type="PANTHER" id="PTHR43791">
    <property type="entry name" value="PERMEASE-RELATED"/>
    <property type="match status" value="1"/>
</dbReference>
<feature type="transmembrane region" description="Helical" evidence="6">
    <location>
        <begin position="204"/>
        <end position="226"/>
    </location>
</feature>
<dbReference type="EMBL" id="FJOG01000088">
    <property type="protein sequence ID" value="CZR69997.1"/>
    <property type="molecule type" value="Genomic_DNA"/>
</dbReference>
<dbReference type="SUPFAM" id="SSF103473">
    <property type="entry name" value="MFS general substrate transporter"/>
    <property type="match status" value="1"/>
</dbReference>
<evidence type="ECO:0000256" key="2">
    <source>
        <dbReference type="ARBA" id="ARBA00022448"/>
    </source>
</evidence>
<dbReference type="PROSITE" id="PS50850">
    <property type="entry name" value="MFS"/>
    <property type="match status" value="1"/>
</dbReference>
<dbReference type="GO" id="GO:0016020">
    <property type="term" value="C:membrane"/>
    <property type="evidence" value="ECO:0007669"/>
    <property type="project" value="UniProtKB-SubCell"/>
</dbReference>
<keyword evidence="4 6" id="KW-1133">Transmembrane helix</keyword>
<evidence type="ECO:0000313" key="8">
    <source>
        <dbReference type="EMBL" id="CZR69997.1"/>
    </source>
</evidence>
<feature type="transmembrane region" description="Helical" evidence="6">
    <location>
        <begin position="274"/>
        <end position="295"/>
    </location>
</feature>
<dbReference type="PANTHER" id="PTHR43791:SF36">
    <property type="entry name" value="TRANSPORTER, PUTATIVE (AFU_ORTHOLOGUE AFUA_6G08340)-RELATED"/>
    <property type="match status" value="1"/>
</dbReference>
<feature type="transmembrane region" description="Helical" evidence="6">
    <location>
        <begin position="173"/>
        <end position="192"/>
    </location>
</feature>
<organism evidence="8 9">
    <name type="scientific">Phialocephala subalpina</name>
    <dbReference type="NCBI Taxonomy" id="576137"/>
    <lineage>
        <taxon>Eukaryota</taxon>
        <taxon>Fungi</taxon>
        <taxon>Dikarya</taxon>
        <taxon>Ascomycota</taxon>
        <taxon>Pezizomycotina</taxon>
        <taxon>Leotiomycetes</taxon>
        <taxon>Helotiales</taxon>
        <taxon>Mollisiaceae</taxon>
        <taxon>Phialocephala</taxon>
        <taxon>Phialocephala fortinii species complex</taxon>
    </lineage>
</organism>
<comment type="subcellular location">
    <subcellularLocation>
        <location evidence="1">Membrane</location>
        <topology evidence="1">Multi-pass membrane protein</topology>
    </subcellularLocation>
</comment>
<evidence type="ECO:0000256" key="4">
    <source>
        <dbReference type="ARBA" id="ARBA00022989"/>
    </source>
</evidence>
<keyword evidence="2" id="KW-0813">Transport</keyword>
<proteinExistence type="predicted"/>
<dbReference type="Pfam" id="PF07690">
    <property type="entry name" value="MFS_1"/>
    <property type="match status" value="1"/>
</dbReference>
<evidence type="ECO:0000256" key="1">
    <source>
        <dbReference type="ARBA" id="ARBA00004141"/>
    </source>
</evidence>
<feature type="transmembrane region" description="Helical" evidence="6">
    <location>
        <begin position="339"/>
        <end position="362"/>
    </location>
</feature>
<dbReference type="InterPro" id="IPR011701">
    <property type="entry name" value="MFS"/>
</dbReference>
<dbReference type="AlphaFoldDB" id="A0A1L7XY98"/>
<dbReference type="InterPro" id="IPR020846">
    <property type="entry name" value="MFS_dom"/>
</dbReference>
<keyword evidence="9" id="KW-1185">Reference proteome</keyword>
<feature type="transmembrane region" description="Helical" evidence="6">
    <location>
        <begin position="111"/>
        <end position="130"/>
    </location>
</feature>
<dbReference type="Gene3D" id="1.20.1250.20">
    <property type="entry name" value="MFS general substrate transporter like domains"/>
    <property type="match status" value="2"/>
</dbReference>
<evidence type="ECO:0000256" key="6">
    <source>
        <dbReference type="SAM" id="Phobius"/>
    </source>
</evidence>
<protein>
    <recommendedName>
        <fullName evidence="7">Major facilitator superfamily (MFS) profile domain-containing protein</fullName>
    </recommendedName>
</protein>
<feature type="transmembrane region" description="Helical" evidence="6">
    <location>
        <begin position="401"/>
        <end position="420"/>
    </location>
</feature>
<sequence>MAQVHYIQDPKKSAEHEETIVLEYNDMTAQEKLQDKKLLRKIDLLILPLATLNYFFSSMDRNDIGNAKLAGFQTDNHLTNLGYSTVVAVFYAGYIPFQLVGGLGIRKVQPYIQLGLANIVWGIASIMMLFSKSIILPSLMRVLIGAAEGITQVNSVFLTMWYTPREYAVRTGAWYSCGVLAGTFNGLIAYGIQTNIHSSVFKSWQLIYLVEGCLPIGFGIVFIWLYPPTPELVKKFFSEEEKKLVIERTRRARNTPGESVTLKGAVSAFRQPHLYGMCLIYFCIIWTVSGYGAFLPSIINGLGFTRVLSQLLTVPITFAGFASVWVFCIWSDRVRKRGIFLVCLSVTAFIGYLILVIVPSIVAPRLVGLVLISIGIQPMVPLALTWLYTNTVGLSRRAMSIPLQNISGQLGGLAVSFTFVDPPRYFNGNLATLILLSVLIFTVVLCELYFVTQNRRKAAHKVADPAWVAENQIKSYAELGTDHPDFMYEN</sequence>
<evidence type="ECO:0000256" key="3">
    <source>
        <dbReference type="ARBA" id="ARBA00022692"/>
    </source>
</evidence>
<dbReference type="OrthoDB" id="2985014at2759"/>
<accession>A0A1L7XY98</accession>
<reference evidence="8 9" key="1">
    <citation type="submission" date="2016-03" db="EMBL/GenBank/DDBJ databases">
        <authorList>
            <person name="Ploux O."/>
        </authorList>
    </citation>
    <scope>NUCLEOTIDE SEQUENCE [LARGE SCALE GENOMIC DNA]</scope>
    <source>
        <strain evidence="8 9">UAMH 11012</strain>
    </source>
</reference>